<feature type="non-terminal residue" evidence="2">
    <location>
        <position position="1"/>
    </location>
</feature>
<dbReference type="AlphaFoldDB" id="A0A382MLL4"/>
<evidence type="ECO:0000313" key="2">
    <source>
        <dbReference type="EMBL" id="SVC49388.1"/>
    </source>
</evidence>
<organism evidence="2">
    <name type="scientific">marine metagenome</name>
    <dbReference type="NCBI Taxonomy" id="408172"/>
    <lineage>
        <taxon>unclassified sequences</taxon>
        <taxon>metagenomes</taxon>
        <taxon>ecological metagenomes</taxon>
    </lineage>
</organism>
<feature type="region of interest" description="Disordered" evidence="1">
    <location>
        <begin position="1"/>
        <end position="28"/>
    </location>
</feature>
<feature type="compositionally biased region" description="Basic and acidic residues" evidence="1">
    <location>
        <begin position="1"/>
        <end position="12"/>
    </location>
</feature>
<gene>
    <name evidence="2" type="ORF">METZ01_LOCUS302242</name>
</gene>
<proteinExistence type="predicted"/>
<evidence type="ECO:0000256" key="1">
    <source>
        <dbReference type="SAM" id="MobiDB-lite"/>
    </source>
</evidence>
<sequence>CQSPDIRMERTSGSRYYRTVSKSSRSRI</sequence>
<accession>A0A382MLL4</accession>
<name>A0A382MLL4_9ZZZZ</name>
<dbReference type="EMBL" id="UINC01094278">
    <property type="protein sequence ID" value="SVC49388.1"/>
    <property type="molecule type" value="Genomic_DNA"/>
</dbReference>
<protein>
    <submittedName>
        <fullName evidence="2">Uncharacterized protein</fullName>
    </submittedName>
</protein>
<reference evidence="2" key="1">
    <citation type="submission" date="2018-05" db="EMBL/GenBank/DDBJ databases">
        <authorList>
            <person name="Lanie J.A."/>
            <person name="Ng W.-L."/>
            <person name="Kazmierczak K.M."/>
            <person name="Andrzejewski T.M."/>
            <person name="Davidsen T.M."/>
            <person name="Wayne K.J."/>
            <person name="Tettelin H."/>
            <person name="Glass J.I."/>
            <person name="Rusch D."/>
            <person name="Podicherti R."/>
            <person name="Tsui H.-C.T."/>
            <person name="Winkler M.E."/>
        </authorList>
    </citation>
    <scope>NUCLEOTIDE SEQUENCE</scope>
</reference>
<feature type="non-terminal residue" evidence="2">
    <location>
        <position position="28"/>
    </location>
</feature>